<comment type="caution">
    <text evidence="2">The sequence shown here is derived from an EMBL/GenBank/DDBJ whole genome shotgun (WGS) entry which is preliminary data.</text>
</comment>
<gene>
    <name evidence="2" type="ORF">ACFYY5_29310</name>
</gene>
<dbReference type="Proteomes" id="UP001602089">
    <property type="component" value="Unassembled WGS sequence"/>
</dbReference>
<evidence type="ECO:0000256" key="1">
    <source>
        <dbReference type="SAM" id="Coils"/>
    </source>
</evidence>
<dbReference type="EMBL" id="JBIATK010000012">
    <property type="protein sequence ID" value="MFF4026956.1"/>
    <property type="molecule type" value="Genomic_DNA"/>
</dbReference>
<dbReference type="RefSeq" id="WP_387132018.1">
    <property type="nucleotide sequence ID" value="NZ_JBIATK010000012.1"/>
</dbReference>
<reference evidence="2 3" key="1">
    <citation type="submission" date="2024-10" db="EMBL/GenBank/DDBJ databases">
        <title>The Natural Products Discovery Center: Release of the First 8490 Sequenced Strains for Exploring Actinobacteria Biosynthetic Diversity.</title>
        <authorList>
            <person name="Kalkreuter E."/>
            <person name="Kautsar S.A."/>
            <person name="Yang D."/>
            <person name="Bader C.D."/>
            <person name="Teijaro C.N."/>
            <person name="Fluegel L."/>
            <person name="Davis C.M."/>
            <person name="Simpson J.R."/>
            <person name="Lauterbach L."/>
            <person name="Steele A.D."/>
            <person name="Gui C."/>
            <person name="Meng S."/>
            <person name="Li G."/>
            <person name="Viehrig K."/>
            <person name="Ye F."/>
            <person name="Su P."/>
            <person name="Kiefer A.F."/>
            <person name="Nichols A."/>
            <person name="Cepeda A.J."/>
            <person name="Yan W."/>
            <person name="Fan B."/>
            <person name="Jiang Y."/>
            <person name="Adhikari A."/>
            <person name="Zheng C.-J."/>
            <person name="Schuster L."/>
            <person name="Cowan T.M."/>
            <person name="Smanski M.J."/>
            <person name="Chevrette M.G."/>
            <person name="De Carvalho L.P.S."/>
            <person name="Shen B."/>
        </authorList>
    </citation>
    <scope>NUCLEOTIDE SEQUENCE [LARGE SCALE GENOMIC DNA]</scope>
    <source>
        <strain evidence="2 3">NPDC001867</strain>
    </source>
</reference>
<name>A0ABW6TLE0_9NOCA</name>
<keyword evidence="3" id="KW-1185">Reference proteome</keyword>
<proteinExistence type="predicted"/>
<sequence length="175" mass="19583">MIDPDLIAEGRAKLRAATYGPWEIVEEIDGVRAGRLTVVKAGDGAERRRVVTVDQTRPHHEPAEANIELIVWMQNHLSTLLDELEYSHVALERLKQAVEQDFAAIAEKQRQYRERIAAEEKRAGEAARLAIAAQEKVDRVQAVLTAAETETPDSWGLTYVYTSRLRNAIEGTPNA</sequence>
<evidence type="ECO:0000313" key="2">
    <source>
        <dbReference type="EMBL" id="MFF4026956.1"/>
    </source>
</evidence>
<evidence type="ECO:0000313" key="3">
    <source>
        <dbReference type="Proteomes" id="UP001602089"/>
    </source>
</evidence>
<accession>A0ABW6TLE0</accession>
<feature type="coiled-coil region" evidence="1">
    <location>
        <begin position="81"/>
        <end position="150"/>
    </location>
</feature>
<organism evidence="2 3">
    <name type="scientific">Nocardia elegans</name>
    <dbReference type="NCBI Taxonomy" id="300029"/>
    <lineage>
        <taxon>Bacteria</taxon>
        <taxon>Bacillati</taxon>
        <taxon>Actinomycetota</taxon>
        <taxon>Actinomycetes</taxon>
        <taxon>Mycobacteriales</taxon>
        <taxon>Nocardiaceae</taxon>
        <taxon>Nocardia</taxon>
    </lineage>
</organism>
<keyword evidence="1" id="KW-0175">Coiled coil</keyword>
<protein>
    <submittedName>
        <fullName evidence="2">Uncharacterized protein</fullName>
    </submittedName>
</protein>